<dbReference type="InterPro" id="IPR003660">
    <property type="entry name" value="HAMP_dom"/>
</dbReference>
<dbReference type="Gene3D" id="6.10.340.10">
    <property type="match status" value="1"/>
</dbReference>
<evidence type="ECO:0000259" key="14">
    <source>
        <dbReference type="PROSITE" id="PS50885"/>
    </source>
</evidence>
<organism evidence="15 16">
    <name type="scientific">Azospira restricta</name>
    <dbReference type="NCBI Taxonomy" id="404405"/>
    <lineage>
        <taxon>Bacteria</taxon>
        <taxon>Pseudomonadati</taxon>
        <taxon>Pseudomonadota</taxon>
        <taxon>Betaproteobacteria</taxon>
        <taxon>Rhodocyclales</taxon>
        <taxon>Rhodocyclaceae</taxon>
        <taxon>Azospira</taxon>
    </lineage>
</organism>
<evidence type="ECO:0000256" key="7">
    <source>
        <dbReference type="ARBA" id="ARBA00022777"/>
    </source>
</evidence>
<evidence type="ECO:0000256" key="3">
    <source>
        <dbReference type="ARBA" id="ARBA00012438"/>
    </source>
</evidence>
<evidence type="ECO:0000256" key="12">
    <source>
        <dbReference type="SAM" id="Phobius"/>
    </source>
</evidence>
<dbReference type="Proteomes" id="UP000663444">
    <property type="component" value="Chromosome"/>
</dbReference>
<dbReference type="GO" id="GO:0000155">
    <property type="term" value="F:phosphorelay sensor kinase activity"/>
    <property type="evidence" value="ECO:0007669"/>
    <property type="project" value="InterPro"/>
</dbReference>
<evidence type="ECO:0000256" key="2">
    <source>
        <dbReference type="ARBA" id="ARBA00004429"/>
    </source>
</evidence>
<proteinExistence type="predicted"/>
<feature type="transmembrane region" description="Helical" evidence="12">
    <location>
        <begin position="168"/>
        <end position="194"/>
    </location>
</feature>
<evidence type="ECO:0000256" key="5">
    <source>
        <dbReference type="ARBA" id="ARBA00022679"/>
    </source>
</evidence>
<gene>
    <name evidence="15" type="ORF">IWH25_04325</name>
</gene>
<dbReference type="RefSeq" id="WP_203388131.1">
    <property type="nucleotide sequence ID" value="NZ_CP064781.1"/>
</dbReference>
<dbReference type="InterPro" id="IPR003594">
    <property type="entry name" value="HATPase_dom"/>
</dbReference>
<dbReference type="SMART" id="SM00304">
    <property type="entry name" value="HAMP"/>
    <property type="match status" value="1"/>
</dbReference>
<evidence type="ECO:0000256" key="1">
    <source>
        <dbReference type="ARBA" id="ARBA00000085"/>
    </source>
</evidence>
<dbReference type="PRINTS" id="PR00344">
    <property type="entry name" value="BCTRLSENSOR"/>
</dbReference>
<dbReference type="PROSITE" id="PS50109">
    <property type="entry name" value="HIS_KIN"/>
    <property type="match status" value="1"/>
</dbReference>
<dbReference type="InterPro" id="IPR004358">
    <property type="entry name" value="Sig_transdc_His_kin-like_C"/>
</dbReference>
<dbReference type="PANTHER" id="PTHR45436:SF5">
    <property type="entry name" value="SENSOR HISTIDINE KINASE TRCS"/>
    <property type="match status" value="1"/>
</dbReference>
<keyword evidence="9" id="KW-0902">Two-component regulatory system</keyword>
<dbReference type="SMART" id="SM00388">
    <property type="entry name" value="HisKA"/>
    <property type="match status" value="1"/>
</dbReference>
<evidence type="ECO:0000256" key="6">
    <source>
        <dbReference type="ARBA" id="ARBA00022692"/>
    </source>
</evidence>
<evidence type="ECO:0000256" key="9">
    <source>
        <dbReference type="ARBA" id="ARBA00023012"/>
    </source>
</evidence>
<keyword evidence="16" id="KW-1185">Reference proteome</keyword>
<dbReference type="Pfam" id="PF02518">
    <property type="entry name" value="HATPase_c"/>
    <property type="match status" value="1"/>
</dbReference>
<dbReference type="Pfam" id="PF00512">
    <property type="entry name" value="HisKA"/>
    <property type="match status" value="1"/>
</dbReference>
<comment type="subcellular location">
    <subcellularLocation>
        <location evidence="2">Cell inner membrane</location>
        <topology evidence="2">Multi-pass membrane protein</topology>
    </subcellularLocation>
</comment>
<dbReference type="InterPro" id="IPR050428">
    <property type="entry name" value="TCS_sensor_his_kinase"/>
</dbReference>
<keyword evidence="8 12" id="KW-1133">Transmembrane helix</keyword>
<evidence type="ECO:0000256" key="11">
    <source>
        <dbReference type="SAM" id="MobiDB-lite"/>
    </source>
</evidence>
<dbReference type="CDD" id="cd00075">
    <property type="entry name" value="HATPase"/>
    <property type="match status" value="1"/>
</dbReference>
<name>A0A974SQF4_9RHOO</name>
<keyword evidence="10 12" id="KW-0472">Membrane</keyword>
<dbReference type="InterPro" id="IPR036890">
    <property type="entry name" value="HATPase_C_sf"/>
</dbReference>
<dbReference type="FunFam" id="3.30.565.10:FF:000006">
    <property type="entry name" value="Sensor histidine kinase WalK"/>
    <property type="match status" value="1"/>
</dbReference>
<dbReference type="AlphaFoldDB" id="A0A974SQF4"/>
<keyword evidence="5" id="KW-0808">Transferase</keyword>
<dbReference type="Gene3D" id="1.10.287.130">
    <property type="match status" value="1"/>
</dbReference>
<reference evidence="15" key="1">
    <citation type="submission" date="2020-11" db="EMBL/GenBank/DDBJ databases">
        <title>Azospira restricta DSM 18626 genome sequence.</title>
        <authorList>
            <person name="Moe W.M."/>
        </authorList>
    </citation>
    <scope>NUCLEOTIDE SEQUENCE</scope>
    <source>
        <strain evidence="15">DSM 18626</strain>
    </source>
</reference>
<dbReference type="SMART" id="SM00387">
    <property type="entry name" value="HATPase_c"/>
    <property type="match status" value="1"/>
</dbReference>
<dbReference type="SUPFAM" id="SSF55874">
    <property type="entry name" value="ATPase domain of HSP90 chaperone/DNA topoisomerase II/histidine kinase"/>
    <property type="match status" value="1"/>
</dbReference>
<accession>A0A974SQF4</accession>
<feature type="region of interest" description="Disordered" evidence="11">
    <location>
        <begin position="459"/>
        <end position="486"/>
    </location>
</feature>
<dbReference type="InterPro" id="IPR003661">
    <property type="entry name" value="HisK_dim/P_dom"/>
</dbReference>
<keyword evidence="7" id="KW-0418">Kinase</keyword>
<feature type="domain" description="Histidine kinase" evidence="13">
    <location>
        <begin position="256"/>
        <end position="477"/>
    </location>
</feature>
<dbReference type="PROSITE" id="PS50885">
    <property type="entry name" value="HAMP"/>
    <property type="match status" value="1"/>
</dbReference>
<dbReference type="InterPro" id="IPR005467">
    <property type="entry name" value="His_kinase_dom"/>
</dbReference>
<dbReference type="CDD" id="cd00082">
    <property type="entry name" value="HisKA"/>
    <property type="match status" value="1"/>
</dbReference>
<dbReference type="SUPFAM" id="SSF47384">
    <property type="entry name" value="Homodimeric domain of signal transducing histidine kinase"/>
    <property type="match status" value="1"/>
</dbReference>
<dbReference type="EC" id="2.7.13.3" evidence="3"/>
<dbReference type="Gene3D" id="3.30.565.10">
    <property type="entry name" value="Histidine kinase-like ATPase, C-terminal domain"/>
    <property type="match status" value="1"/>
</dbReference>
<evidence type="ECO:0000256" key="4">
    <source>
        <dbReference type="ARBA" id="ARBA00022553"/>
    </source>
</evidence>
<dbReference type="InterPro" id="IPR036097">
    <property type="entry name" value="HisK_dim/P_sf"/>
</dbReference>
<evidence type="ECO:0000313" key="15">
    <source>
        <dbReference type="EMBL" id="QRJ64587.1"/>
    </source>
</evidence>
<evidence type="ECO:0000256" key="8">
    <source>
        <dbReference type="ARBA" id="ARBA00022989"/>
    </source>
</evidence>
<dbReference type="EMBL" id="CP064781">
    <property type="protein sequence ID" value="QRJ64587.1"/>
    <property type="molecule type" value="Genomic_DNA"/>
</dbReference>
<keyword evidence="4" id="KW-0597">Phosphoprotein</keyword>
<feature type="domain" description="HAMP" evidence="14">
    <location>
        <begin position="195"/>
        <end position="248"/>
    </location>
</feature>
<evidence type="ECO:0000259" key="13">
    <source>
        <dbReference type="PROSITE" id="PS50109"/>
    </source>
</evidence>
<evidence type="ECO:0000313" key="16">
    <source>
        <dbReference type="Proteomes" id="UP000663444"/>
    </source>
</evidence>
<comment type="catalytic activity">
    <reaction evidence="1">
        <text>ATP + protein L-histidine = ADP + protein N-phospho-L-histidine.</text>
        <dbReference type="EC" id="2.7.13.3"/>
    </reaction>
</comment>
<feature type="compositionally biased region" description="Pro residues" evidence="11">
    <location>
        <begin position="475"/>
        <end position="486"/>
    </location>
</feature>
<dbReference type="CDD" id="cd06225">
    <property type="entry name" value="HAMP"/>
    <property type="match status" value="1"/>
</dbReference>
<dbReference type="GO" id="GO:0005886">
    <property type="term" value="C:plasma membrane"/>
    <property type="evidence" value="ECO:0007669"/>
    <property type="project" value="UniProtKB-SubCell"/>
</dbReference>
<feature type="transmembrane region" description="Helical" evidence="12">
    <location>
        <begin position="20"/>
        <end position="43"/>
    </location>
</feature>
<dbReference type="PANTHER" id="PTHR45436">
    <property type="entry name" value="SENSOR HISTIDINE KINASE YKOH"/>
    <property type="match status" value="1"/>
</dbReference>
<dbReference type="KEGG" id="ares:IWH25_04325"/>
<keyword evidence="6 12" id="KW-0812">Transmembrane</keyword>
<dbReference type="Pfam" id="PF00672">
    <property type="entry name" value="HAMP"/>
    <property type="match status" value="1"/>
</dbReference>
<protein>
    <recommendedName>
        <fullName evidence="3">histidine kinase</fullName>
        <ecNumber evidence="3">2.7.13.3</ecNumber>
    </recommendedName>
</protein>
<dbReference type="SUPFAM" id="SSF158472">
    <property type="entry name" value="HAMP domain-like"/>
    <property type="match status" value="1"/>
</dbReference>
<sequence length="486" mass="53852">MLWKNPVDVWRTLGIRTRLAVGYAATLSLLLFVYAVFVYAAAYERLSIEVDHRLDQEVEIAERSLFVDASHRLIWRPSAASPDFQTLPNMLWIDVHRADASLLHRSLGGYARGRPVEPLAFEPRPSGFFSDTLADGTHLRILQRTVEVDGEHAIVRVAYDEEQIRRDLAAFLLVLAIGIPLAVLAAGLTGYWLAGRALVPVARMTAEARAITAEHLDVRLPVPAAADDLQRLATTFNDLFARLERSFEQLRRFTADASHELRTPLTVIRSVGEVGLREPHSETEYRDIIGTMLEEVDRLTLLTTLLLEITRAEGGRVAMTREPIDLRELVEDAAGLLGVLAEEGRVRMERDLPAAPVPVRGDWTMLRQALVNLLDNAIKHSPPDAVVAITCRWRPDAAEIGVADQGPGIPAQELPHIFERFHRVDAARSRTPGDRRGGFGLGLAIARQAVEAHGGRIEVESEPGRGSRFRIVLPPGKPPNPQRVTA</sequence>
<evidence type="ECO:0000256" key="10">
    <source>
        <dbReference type="ARBA" id="ARBA00023136"/>
    </source>
</evidence>